<feature type="signal peptide" evidence="2">
    <location>
        <begin position="1"/>
        <end position="21"/>
    </location>
</feature>
<evidence type="ECO:0008006" key="5">
    <source>
        <dbReference type="Google" id="ProtNLM"/>
    </source>
</evidence>
<evidence type="ECO:0000256" key="2">
    <source>
        <dbReference type="SAM" id="SignalP"/>
    </source>
</evidence>
<dbReference type="OrthoDB" id="1081166at2"/>
<dbReference type="RefSeq" id="WP_025066519.1">
    <property type="nucleotide sequence ID" value="NZ_CP013195.1"/>
</dbReference>
<organism evidence="3 4">
    <name type="scientific">Hoylesella enoeca</name>
    <dbReference type="NCBI Taxonomy" id="76123"/>
    <lineage>
        <taxon>Bacteria</taxon>
        <taxon>Pseudomonadati</taxon>
        <taxon>Bacteroidota</taxon>
        <taxon>Bacteroidia</taxon>
        <taxon>Bacteroidales</taxon>
        <taxon>Prevotellaceae</taxon>
        <taxon>Hoylesella</taxon>
    </lineage>
</organism>
<accession>A0A0S2KKX3</accession>
<dbReference type="PROSITE" id="PS51257">
    <property type="entry name" value="PROKAR_LIPOPROTEIN"/>
    <property type="match status" value="1"/>
</dbReference>
<sequence length="541" mass="59573">MKTNILSLLALAGLLSFAGCASDDTTNKPNEQEPGTEGLTSFVEEDNTTRTTGEYDGSGLNFYWTQNDRLWVNNGGTLTQDSKNNINAKLENNPANSSAVQRAATAKFWFAGTFTNTSYPVRYTGKNGASNKVTIKAAQSQNIPNDASHIGEDGDFGVATATKPIGGDKYHFTLDHKAAYITFMPYTTQSWGPNAVIQKIRVFTGNTSDALAGTFDLADDGTLSNPASTSNSVELAVNNFSIPSTETYATNGVTMVVNPGAYSNVSIEYTLHDPVTHVTGTITKTYASVKFTAGKNKKVKTDLQVTIYPGNPYYQWDAQQHYWASYEWDGTNPTQPTVNGQRNKADAPQSTMNTSAHTPRDFNDVQGYHDPTGVAPAVLPTTSHFQALPNINECIWYCMKGDPHWDTELWATMNHLYKGGMWFKKKSKISSYSTNHAPNGIDYARSTSIAFYDNSPISTGKPSNLSDYFYLPALGWYNDPFGSVGFAGFYWVSTPEPGTTNKACYLYFDSSRVRVNYYYRCAGMRMWKADDSDGKYRPLGL</sequence>
<keyword evidence="2" id="KW-0732">Signal</keyword>
<feature type="chain" id="PRO_5006602016" description="Fimbrillin family protein" evidence="2">
    <location>
        <begin position="22"/>
        <end position="541"/>
    </location>
</feature>
<dbReference type="Proteomes" id="UP000056252">
    <property type="component" value="Chromosome"/>
</dbReference>
<dbReference type="KEGG" id="peo:AS203_06400"/>
<feature type="compositionally biased region" description="Polar residues" evidence="1">
    <location>
        <begin position="337"/>
        <end position="357"/>
    </location>
</feature>
<reference evidence="4" key="1">
    <citation type="submission" date="2015-11" db="EMBL/GenBank/DDBJ databases">
        <authorList>
            <person name="Holder M.E."/>
            <person name="Ajami N.J."/>
            <person name="Petrosino J.F."/>
        </authorList>
    </citation>
    <scope>NUCLEOTIDE SEQUENCE [LARGE SCALE GENOMIC DNA]</scope>
    <source>
        <strain evidence="4">F0113</strain>
    </source>
</reference>
<evidence type="ECO:0000313" key="4">
    <source>
        <dbReference type="Proteomes" id="UP000056252"/>
    </source>
</evidence>
<keyword evidence="4" id="KW-1185">Reference proteome</keyword>
<dbReference type="STRING" id="76123.AS203_06400"/>
<dbReference type="EMBL" id="CP013195">
    <property type="protein sequence ID" value="ALO48755.1"/>
    <property type="molecule type" value="Genomic_DNA"/>
</dbReference>
<name>A0A0S2KKX3_9BACT</name>
<proteinExistence type="predicted"/>
<evidence type="ECO:0000313" key="3">
    <source>
        <dbReference type="EMBL" id="ALO48755.1"/>
    </source>
</evidence>
<evidence type="ECO:0000256" key="1">
    <source>
        <dbReference type="SAM" id="MobiDB-lite"/>
    </source>
</evidence>
<dbReference type="AlphaFoldDB" id="A0A0S2KKX3"/>
<feature type="region of interest" description="Disordered" evidence="1">
    <location>
        <begin position="337"/>
        <end position="360"/>
    </location>
</feature>
<protein>
    <recommendedName>
        <fullName evidence="5">Fimbrillin family protein</fullName>
    </recommendedName>
</protein>
<gene>
    <name evidence="3" type="ORF">AS203_06400</name>
</gene>